<feature type="signal peptide" evidence="7">
    <location>
        <begin position="1"/>
        <end position="20"/>
    </location>
</feature>
<dbReference type="AlphaFoldDB" id="Q020S7"/>
<accession>Q020S7</accession>
<keyword evidence="2" id="KW-0813">Transport</keyword>
<dbReference type="InterPro" id="IPR057601">
    <property type="entry name" value="Oar-like_b-barrel"/>
</dbReference>
<dbReference type="InterPro" id="IPR039426">
    <property type="entry name" value="TonB-dep_rcpt-like"/>
</dbReference>
<evidence type="ECO:0000256" key="2">
    <source>
        <dbReference type="ARBA" id="ARBA00022448"/>
    </source>
</evidence>
<keyword evidence="9" id="KW-0675">Receptor</keyword>
<dbReference type="OrthoDB" id="97893at2"/>
<sequence precursor="true">MRQLRGIWLCCVLFAGLANAQSSGRISGTVIDATGAAVGGADVELFLAGGQKPQLTAKTSAEGIYNLIGVRPAEYDLTVSAPGFLKNTLRRITVDMARETDVPPVKLQLANLTQSIEVSGEVAGVDVATAEVSNTVSMEQIKNLPILDRDVLGIMQTQAGVASNGNSTTVINGLRTSYSNMTLDGVNIQDNYIRDNALDYTPNKLRVGQVRQVTLITSNPNAAAAGGATEAAFATPSGGNEFHGELFWYNRNNHFAANDWFNNQSGIGRPFLNQNQFGGDIGGPVHKDKLFFYASYEAIRAHQQMPQDFQILTADARAGIFTYNSAGVTRKVNLLTLRGLTGVDPVMQALLAKTPSADKINNNLVGDDRNYSGYRFNQRNNELLDNVTGKADYNLSTKHAVSATYAHNRDNSDRPDTSNNYGIVPSVTNPTHADLAAVSWRWTPGSTLTNELRGGFNLTYGYFNNADNTVPYLLTGTLFTYPVNQFQTQGRTTNTYNLSDDAAWQHGRHYVQFGFHYQHIGVESYDEAGVIPSYSLAMGSNQPALARRDLPGVSTTDLATANALLATLGGYIDGYSQTLNVTSRNSGYVNNAPFLRHFLSNDYSFYVQDKWKLLPRLTLTVGLRYELPGVVNERDSLELAPVLVGNEQNTLLSNSTLNFAGASAGRPWYNRETKDFAPNIGFAWDMFGDGKTALRGGYSMSYVNDQSILAPESLLELNNGLQGLATDTGLNNRVSTGLPKIDLPTFQVPLKVADNYATNPFNTVGMIDPNLRHPRVQQYSLGIQHDFKGTVFEARYVGNHVVGAYRAFDFNQVVINQNGFLPDFLRAQKNGFLAQAANGTFNPAFNANIAGSQQLTVFPKLAKGALTDPNAVFYLQTGEVGELATYYQTNGYNPTNAVPFFQNPNALGTDLLTNYSSSSYNSLQLEVRHHTKSGIFFEANYTWSKVLSDADGDSQSRLQHFLDLANPKIERSRANFDLTHMIKADGYWELPFGKGHKLAYRPLNRVIGGWILGGTMTWQSGAPFSVLSGRGTLNREARSYYNTADTSLTGSQLASIVKFQMTGNGPMIVSQGAINPVDGTGVAADGDPAFAGQVFSNPGAGTLGVLQKRLFDGPWTFNTDLRLKKTISITEHKKIELAMDAVNALNHATFWSGDQNINSTTFGQVTSMFFQPRVVQFGVHYTF</sequence>
<dbReference type="InParanoid" id="Q020S7"/>
<dbReference type="EMBL" id="CP000473">
    <property type="protein sequence ID" value="ABJ84562.1"/>
    <property type="molecule type" value="Genomic_DNA"/>
</dbReference>
<feature type="chain" id="PRO_5004163055" evidence="7">
    <location>
        <begin position="21"/>
        <end position="1183"/>
    </location>
</feature>
<evidence type="ECO:0000259" key="8">
    <source>
        <dbReference type="Pfam" id="PF25183"/>
    </source>
</evidence>
<evidence type="ECO:0000256" key="3">
    <source>
        <dbReference type="ARBA" id="ARBA00022452"/>
    </source>
</evidence>
<dbReference type="InterPro" id="IPR036942">
    <property type="entry name" value="Beta-barrel_TonB_sf"/>
</dbReference>
<dbReference type="SUPFAM" id="SSF49452">
    <property type="entry name" value="Starch-binding domain-like"/>
    <property type="match status" value="1"/>
</dbReference>
<keyword evidence="6" id="KW-0998">Cell outer membrane</keyword>
<proteinExistence type="predicted"/>
<dbReference type="GO" id="GO:0030246">
    <property type="term" value="F:carbohydrate binding"/>
    <property type="evidence" value="ECO:0007669"/>
    <property type="project" value="InterPro"/>
</dbReference>
<keyword evidence="7" id="KW-0732">Signal</keyword>
<dbReference type="HOGENOM" id="CLU_006298_0_0_0"/>
<dbReference type="KEGG" id="sus:Acid_3590"/>
<dbReference type="STRING" id="234267.Acid_3590"/>
<dbReference type="eggNOG" id="COG1470">
    <property type="taxonomic scope" value="Bacteria"/>
</dbReference>
<dbReference type="GO" id="GO:0015344">
    <property type="term" value="F:siderophore uptake transmembrane transporter activity"/>
    <property type="evidence" value="ECO:0007669"/>
    <property type="project" value="TreeGrafter"/>
</dbReference>
<feature type="domain" description="TonB-dependent transporter Oar-like beta-barrel" evidence="8">
    <location>
        <begin position="235"/>
        <end position="1176"/>
    </location>
</feature>
<dbReference type="InterPro" id="IPR013784">
    <property type="entry name" value="Carb-bd-like_fold"/>
</dbReference>
<dbReference type="Pfam" id="PF13620">
    <property type="entry name" value="CarboxypepD_reg"/>
    <property type="match status" value="1"/>
</dbReference>
<keyword evidence="3" id="KW-1134">Transmembrane beta strand</keyword>
<reference evidence="9" key="1">
    <citation type="submission" date="2006-10" db="EMBL/GenBank/DDBJ databases">
        <title>Complete sequence of Solibacter usitatus Ellin6076.</title>
        <authorList>
            <consortium name="US DOE Joint Genome Institute"/>
            <person name="Copeland A."/>
            <person name="Lucas S."/>
            <person name="Lapidus A."/>
            <person name="Barry K."/>
            <person name="Detter J.C."/>
            <person name="Glavina del Rio T."/>
            <person name="Hammon N."/>
            <person name="Israni S."/>
            <person name="Dalin E."/>
            <person name="Tice H."/>
            <person name="Pitluck S."/>
            <person name="Thompson L.S."/>
            <person name="Brettin T."/>
            <person name="Bruce D."/>
            <person name="Han C."/>
            <person name="Tapia R."/>
            <person name="Gilna P."/>
            <person name="Schmutz J."/>
            <person name="Larimer F."/>
            <person name="Land M."/>
            <person name="Hauser L."/>
            <person name="Kyrpides N."/>
            <person name="Mikhailova N."/>
            <person name="Janssen P.H."/>
            <person name="Kuske C.R."/>
            <person name="Richardson P."/>
        </authorList>
    </citation>
    <scope>NUCLEOTIDE SEQUENCE</scope>
    <source>
        <strain evidence="9">Ellin6076</strain>
    </source>
</reference>
<gene>
    <name evidence="9" type="ordered locus">Acid_3590</name>
</gene>
<dbReference type="PANTHER" id="PTHR30069:SF46">
    <property type="entry name" value="OAR PROTEIN"/>
    <property type="match status" value="1"/>
</dbReference>
<dbReference type="GO" id="GO:0009279">
    <property type="term" value="C:cell outer membrane"/>
    <property type="evidence" value="ECO:0007669"/>
    <property type="project" value="UniProtKB-SubCell"/>
</dbReference>
<keyword evidence="5" id="KW-0472">Membrane</keyword>
<evidence type="ECO:0000313" key="9">
    <source>
        <dbReference type="EMBL" id="ABJ84562.1"/>
    </source>
</evidence>
<protein>
    <submittedName>
        <fullName evidence="9">TonB-dependent receptor, plug</fullName>
    </submittedName>
</protein>
<dbReference type="SUPFAM" id="SSF56935">
    <property type="entry name" value="Porins"/>
    <property type="match status" value="1"/>
</dbReference>
<evidence type="ECO:0000256" key="6">
    <source>
        <dbReference type="ARBA" id="ARBA00023237"/>
    </source>
</evidence>
<dbReference type="GO" id="GO:0044718">
    <property type="term" value="P:siderophore transmembrane transport"/>
    <property type="evidence" value="ECO:0007669"/>
    <property type="project" value="TreeGrafter"/>
</dbReference>
<evidence type="ECO:0000256" key="7">
    <source>
        <dbReference type="SAM" id="SignalP"/>
    </source>
</evidence>
<dbReference type="Pfam" id="PF25183">
    <property type="entry name" value="OMP_b-brl_4"/>
    <property type="match status" value="1"/>
</dbReference>
<evidence type="ECO:0000256" key="4">
    <source>
        <dbReference type="ARBA" id="ARBA00022692"/>
    </source>
</evidence>
<evidence type="ECO:0000256" key="1">
    <source>
        <dbReference type="ARBA" id="ARBA00004571"/>
    </source>
</evidence>
<dbReference type="PANTHER" id="PTHR30069">
    <property type="entry name" value="TONB-DEPENDENT OUTER MEMBRANE RECEPTOR"/>
    <property type="match status" value="1"/>
</dbReference>
<organism evidence="9">
    <name type="scientific">Solibacter usitatus (strain Ellin6076)</name>
    <dbReference type="NCBI Taxonomy" id="234267"/>
    <lineage>
        <taxon>Bacteria</taxon>
        <taxon>Pseudomonadati</taxon>
        <taxon>Acidobacteriota</taxon>
        <taxon>Terriglobia</taxon>
        <taxon>Bryobacterales</taxon>
        <taxon>Solibacteraceae</taxon>
        <taxon>Candidatus Solibacter</taxon>
    </lineage>
</organism>
<dbReference type="Gene3D" id="2.40.170.20">
    <property type="entry name" value="TonB-dependent receptor, beta-barrel domain"/>
    <property type="match status" value="1"/>
</dbReference>
<name>Q020S7_SOLUE</name>
<comment type="subcellular location">
    <subcellularLocation>
        <location evidence="1">Cell outer membrane</location>
        <topology evidence="1">Multi-pass membrane protein</topology>
    </subcellularLocation>
</comment>
<evidence type="ECO:0000256" key="5">
    <source>
        <dbReference type="ARBA" id="ARBA00023136"/>
    </source>
</evidence>
<dbReference type="Gene3D" id="2.60.40.1120">
    <property type="entry name" value="Carboxypeptidase-like, regulatory domain"/>
    <property type="match status" value="1"/>
</dbReference>
<keyword evidence="4" id="KW-0812">Transmembrane</keyword>